<dbReference type="PANTHER" id="PTHR48070">
    <property type="entry name" value="ESTERASE OVCA2"/>
    <property type="match status" value="1"/>
</dbReference>
<dbReference type="Gene3D" id="3.40.50.1820">
    <property type="entry name" value="alpha/beta hydrolase"/>
    <property type="match status" value="1"/>
</dbReference>
<dbReference type="EMBL" id="PDND01000033">
    <property type="protein sequence ID" value="PGH34775.1"/>
    <property type="molecule type" value="Genomic_DNA"/>
</dbReference>
<dbReference type="FunFam" id="3.40.50.1820:FF:000218">
    <property type="entry name" value="Dihydrofolate reductase"/>
    <property type="match status" value="1"/>
</dbReference>
<reference evidence="3 4" key="1">
    <citation type="submission" date="2017-10" db="EMBL/GenBank/DDBJ databases">
        <title>Comparative genomics in systemic dimorphic fungi from Ajellomycetaceae.</title>
        <authorList>
            <person name="Munoz J.F."/>
            <person name="Mcewen J.G."/>
            <person name="Clay O.K."/>
            <person name="Cuomo C.A."/>
        </authorList>
    </citation>
    <scope>NUCLEOTIDE SEQUENCE [LARGE SCALE GENOMIC DNA]</scope>
    <source>
        <strain evidence="3 4">UAMH4076</strain>
    </source>
</reference>
<dbReference type="GO" id="GO:0005737">
    <property type="term" value="C:cytoplasm"/>
    <property type="evidence" value="ECO:0007669"/>
    <property type="project" value="TreeGrafter"/>
</dbReference>
<sequence>MSWHSHTPKLIRSLTNIPKTNHFRTPLTYPRLASTITMAPQTSTHPKPPLKILMLHGYTQSGPLFHAKSRALEKHLQKSFPLHSVSLSYPTGPLRLSPSDIPDFQPSSTAITATNDDYQPESYAWWRRSSAANPPEYLGLDEGFETVARLLAEEGPFDGVIGFSQGAAFAAIVASLLEPERKSAFEYFADIANNNSSIPSCSDGAGVGAVEPVTGIPFPTSFKSLTHPPFKFAICYSGFIAPGTRYRAFYERPRIQTPVLHVLGSLDAIVEEGRSRMLIGACEGDAEKEGKVIWHPGGHFLPSQRPYLDGAVRFVRECLERVDKGAGDRLVEEKVEDMEMPF</sequence>
<dbReference type="PANTHER" id="PTHR48070:SF6">
    <property type="entry name" value="ESTERASE OVCA2"/>
    <property type="match status" value="1"/>
</dbReference>
<organism evidence="3 4">
    <name type="scientific">[Emmonsia] crescens</name>
    <dbReference type="NCBI Taxonomy" id="73230"/>
    <lineage>
        <taxon>Eukaryota</taxon>
        <taxon>Fungi</taxon>
        <taxon>Dikarya</taxon>
        <taxon>Ascomycota</taxon>
        <taxon>Pezizomycotina</taxon>
        <taxon>Eurotiomycetes</taxon>
        <taxon>Eurotiomycetidae</taxon>
        <taxon>Onygenales</taxon>
        <taxon>Ajellomycetaceae</taxon>
        <taxon>Emergomyces</taxon>
    </lineage>
</organism>
<comment type="caution">
    <text evidence="3">The sequence shown here is derived from an EMBL/GenBank/DDBJ whole genome shotgun (WGS) entry which is preliminary data.</text>
</comment>
<keyword evidence="4" id="KW-1185">Reference proteome</keyword>
<dbReference type="VEuPathDB" id="FungiDB:EMCG_04749"/>
<dbReference type="GO" id="GO:0005634">
    <property type="term" value="C:nucleus"/>
    <property type="evidence" value="ECO:0007669"/>
    <property type="project" value="TreeGrafter"/>
</dbReference>
<name>A0A2B7ZM96_9EURO</name>
<dbReference type="Pfam" id="PF03959">
    <property type="entry name" value="FSH1"/>
    <property type="match status" value="1"/>
</dbReference>
<evidence type="ECO:0000313" key="4">
    <source>
        <dbReference type="Proteomes" id="UP000226031"/>
    </source>
</evidence>
<dbReference type="InterPro" id="IPR050593">
    <property type="entry name" value="LovG"/>
</dbReference>
<dbReference type="InterPro" id="IPR005645">
    <property type="entry name" value="FSH-like_dom"/>
</dbReference>
<dbReference type="SUPFAM" id="SSF53474">
    <property type="entry name" value="alpha/beta-Hydrolases"/>
    <property type="match status" value="1"/>
</dbReference>
<protein>
    <submittedName>
        <fullName evidence="3">Dihydrofolate reductase</fullName>
    </submittedName>
</protein>
<proteinExistence type="predicted"/>
<evidence type="ECO:0000259" key="2">
    <source>
        <dbReference type="Pfam" id="PF03959"/>
    </source>
</evidence>
<dbReference type="GO" id="GO:0016787">
    <property type="term" value="F:hydrolase activity"/>
    <property type="evidence" value="ECO:0007669"/>
    <property type="project" value="UniProtKB-KW"/>
</dbReference>
<dbReference type="STRING" id="73230.A0A2B7ZM96"/>
<dbReference type="AlphaFoldDB" id="A0A2B7ZM96"/>
<evidence type="ECO:0000313" key="3">
    <source>
        <dbReference type="EMBL" id="PGH34775.1"/>
    </source>
</evidence>
<feature type="domain" description="Serine hydrolase" evidence="2">
    <location>
        <begin position="49"/>
        <end position="309"/>
    </location>
</feature>
<accession>A0A2B7ZM96</accession>
<dbReference type="InterPro" id="IPR029058">
    <property type="entry name" value="AB_hydrolase_fold"/>
</dbReference>
<evidence type="ECO:0000256" key="1">
    <source>
        <dbReference type="ARBA" id="ARBA00022801"/>
    </source>
</evidence>
<dbReference type="Proteomes" id="UP000226031">
    <property type="component" value="Unassembled WGS sequence"/>
</dbReference>
<gene>
    <name evidence="3" type="ORF">GX50_02334</name>
</gene>
<keyword evidence="1" id="KW-0378">Hydrolase</keyword>
<dbReference type="GO" id="GO:0019748">
    <property type="term" value="P:secondary metabolic process"/>
    <property type="evidence" value="ECO:0007669"/>
    <property type="project" value="TreeGrafter"/>
</dbReference>